<dbReference type="Proteomes" id="UP000226191">
    <property type="component" value="Unassembled WGS sequence"/>
</dbReference>
<protein>
    <submittedName>
        <fullName evidence="1">Uncharacterized protein</fullName>
    </submittedName>
</protein>
<dbReference type="AlphaFoldDB" id="A0A8B2VG26"/>
<organism evidence="1 2">
    <name type="scientific">Cutibacterium acnes</name>
    <name type="common">Propionibacterium acnes</name>
    <dbReference type="NCBI Taxonomy" id="1747"/>
    <lineage>
        <taxon>Bacteria</taxon>
        <taxon>Bacillati</taxon>
        <taxon>Actinomycetota</taxon>
        <taxon>Actinomycetes</taxon>
        <taxon>Propionibacteriales</taxon>
        <taxon>Propionibacteriaceae</taxon>
        <taxon>Cutibacterium</taxon>
    </lineage>
</organism>
<sequence length="131" mass="14092">MPLWPRARIGVMSDLSYFWSEASPLPMTVRAAVRVRVGRGEWPSPPEMVCLRQDALARTVVSLVLGRSSDTPQTGAQKNSRRVGVASIRSASVGAEGTRAVRMITCHKSVHCGQRGDAGTDSQDTGGWVEA</sequence>
<comment type="caution">
    <text evidence="1">The sequence shown here is derived from an EMBL/GenBank/DDBJ whole genome shotgun (WGS) entry which is preliminary data.</text>
</comment>
<dbReference type="RefSeq" id="WP_002519262.1">
    <property type="nucleotide sequence ID" value="NZ_AP022844.1"/>
</dbReference>
<evidence type="ECO:0000313" key="1">
    <source>
        <dbReference type="EMBL" id="PGF33259.1"/>
    </source>
</evidence>
<gene>
    <name evidence="1" type="ORF">B1B09_09875</name>
</gene>
<accession>A0A8B2VG26</accession>
<proteinExistence type="predicted"/>
<evidence type="ECO:0000313" key="2">
    <source>
        <dbReference type="Proteomes" id="UP000226191"/>
    </source>
</evidence>
<reference evidence="1 2" key="1">
    <citation type="submission" date="2017-02" db="EMBL/GenBank/DDBJ databases">
        <title>Prevalence of linear plasmids in Cutibacterium acnes isolates obtained from cancerous prostatic tissue.</title>
        <authorList>
            <person name="Davidsson S."/>
            <person name="Bruggemann H."/>
        </authorList>
    </citation>
    <scope>NUCLEOTIDE SEQUENCE [LARGE SCALE GENOMIC DNA]</scope>
    <source>
        <strain evidence="1 2">11-78</strain>
    </source>
</reference>
<dbReference type="EMBL" id="MVCE01000004">
    <property type="protein sequence ID" value="PGF33259.1"/>
    <property type="molecule type" value="Genomic_DNA"/>
</dbReference>
<dbReference type="GeneID" id="92857563"/>
<name>A0A8B2VG26_CUTAC</name>